<keyword evidence="7" id="KW-0965">Cell junction</keyword>
<feature type="non-terminal residue" evidence="13">
    <location>
        <position position="1"/>
    </location>
</feature>
<dbReference type="Proteomes" id="UP000677054">
    <property type="component" value="Unassembled WGS sequence"/>
</dbReference>
<dbReference type="EMBL" id="LR900490">
    <property type="protein sequence ID" value="CAD7245859.1"/>
    <property type="molecule type" value="Genomic_DNA"/>
</dbReference>
<keyword evidence="6" id="KW-0303">Gap junction</keyword>
<keyword evidence="3 12" id="KW-0813">Transport</keyword>
<protein>
    <recommendedName>
        <fullName evidence="12">Innexin</fullName>
    </recommendedName>
</protein>
<gene>
    <name evidence="12" type="primary">inx</name>
    <name evidence="13" type="ORF">DSTB1V02_LOCUS5725</name>
</gene>
<dbReference type="GO" id="GO:0005886">
    <property type="term" value="C:plasma membrane"/>
    <property type="evidence" value="ECO:0007669"/>
    <property type="project" value="UniProtKB-SubCell"/>
</dbReference>
<evidence type="ECO:0000256" key="6">
    <source>
        <dbReference type="ARBA" id="ARBA00022868"/>
    </source>
</evidence>
<comment type="similarity">
    <text evidence="12">Belongs to the pannexin family.</text>
</comment>
<proteinExistence type="inferred from homology"/>
<evidence type="ECO:0000256" key="12">
    <source>
        <dbReference type="RuleBase" id="RU010713"/>
    </source>
</evidence>
<reference evidence="13" key="1">
    <citation type="submission" date="2020-11" db="EMBL/GenBank/DDBJ databases">
        <authorList>
            <person name="Tran Van P."/>
        </authorList>
    </citation>
    <scope>NUCLEOTIDE SEQUENCE</scope>
</reference>
<name>A0A7R8X889_9CRUS</name>
<feature type="transmembrane region" description="Helical" evidence="12">
    <location>
        <begin position="108"/>
        <end position="127"/>
    </location>
</feature>
<keyword evidence="10 12" id="KW-0472">Membrane</keyword>
<comment type="subcellular location">
    <subcellularLocation>
        <location evidence="1">Cell junction</location>
        <location evidence="1">Gap junction</location>
    </subcellularLocation>
    <subcellularLocation>
        <location evidence="2 12">Cell membrane</location>
        <topology evidence="2 12">Multi-pass membrane protein</topology>
    </subcellularLocation>
</comment>
<evidence type="ECO:0000256" key="8">
    <source>
        <dbReference type="ARBA" id="ARBA00022989"/>
    </source>
</evidence>
<evidence type="ECO:0000256" key="9">
    <source>
        <dbReference type="ARBA" id="ARBA00023065"/>
    </source>
</evidence>
<dbReference type="PRINTS" id="PR01262">
    <property type="entry name" value="INNEXIN"/>
</dbReference>
<keyword evidence="11 12" id="KW-0407">Ion channel</keyword>
<dbReference type="InterPro" id="IPR000990">
    <property type="entry name" value="Innexin"/>
</dbReference>
<sequence>MLGLFSQLSAWVKRQEHVTDNAIFRMEYMFTTVMLLTFSLIITATQFLGNPIECINDGDVPINVINTYCWISTTFTMPDAHARQVGIEVPAPGLINGIDEDSKRYYTYYQWVVFVLFLQAILCYIPKWLWDMWEGSLMSTLILGLNYGMMTEEDKNSKKKTLIDYMLRHIK</sequence>
<evidence type="ECO:0000256" key="5">
    <source>
        <dbReference type="ARBA" id="ARBA00022692"/>
    </source>
</evidence>
<organism evidence="13">
    <name type="scientific">Darwinula stevensoni</name>
    <dbReference type="NCBI Taxonomy" id="69355"/>
    <lineage>
        <taxon>Eukaryota</taxon>
        <taxon>Metazoa</taxon>
        <taxon>Ecdysozoa</taxon>
        <taxon>Arthropoda</taxon>
        <taxon>Crustacea</taxon>
        <taxon>Oligostraca</taxon>
        <taxon>Ostracoda</taxon>
        <taxon>Podocopa</taxon>
        <taxon>Podocopida</taxon>
        <taxon>Darwinulocopina</taxon>
        <taxon>Darwinuloidea</taxon>
        <taxon>Darwinulidae</taxon>
        <taxon>Darwinula</taxon>
    </lineage>
</organism>
<dbReference type="PANTHER" id="PTHR11893:SF39">
    <property type="entry name" value="INNEXIN INX1"/>
    <property type="match status" value="1"/>
</dbReference>
<keyword evidence="8 12" id="KW-1133">Transmembrane helix</keyword>
<evidence type="ECO:0000313" key="13">
    <source>
        <dbReference type="EMBL" id="CAD7245859.1"/>
    </source>
</evidence>
<dbReference type="EMBL" id="CAJPEV010000973">
    <property type="protein sequence ID" value="CAG0889851.1"/>
    <property type="molecule type" value="Genomic_DNA"/>
</dbReference>
<keyword evidence="5 12" id="KW-0812">Transmembrane</keyword>
<evidence type="ECO:0000256" key="3">
    <source>
        <dbReference type="ARBA" id="ARBA00022448"/>
    </source>
</evidence>
<comment type="caution">
    <text evidence="12">Lacks conserved residue(s) required for the propagation of feature annotation.</text>
</comment>
<evidence type="ECO:0000256" key="10">
    <source>
        <dbReference type="ARBA" id="ARBA00023136"/>
    </source>
</evidence>
<evidence type="ECO:0000313" key="14">
    <source>
        <dbReference type="Proteomes" id="UP000677054"/>
    </source>
</evidence>
<dbReference type="GO" id="GO:0034220">
    <property type="term" value="P:monoatomic ion transmembrane transport"/>
    <property type="evidence" value="ECO:0007669"/>
    <property type="project" value="UniProtKB-KW"/>
</dbReference>
<comment type="function">
    <text evidence="12">Structural component of the gap junctions.</text>
</comment>
<evidence type="ECO:0000256" key="7">
    <source>
        <dbReference type="ARBA" id="ARBA00022949"/>
    </source>
</evidence>
<evidence type="ECO:0000256" key="4">
    <source>
        <dbReference type="ARBA" id="ARBA00022475"/>
    </source>
</evidence>
<dbReference type="PROSITE" id="PS51013">
    <property type="entry name" value="PANNEXIN"/>
    <property type="match status" value="1"/>
</dbReference>
<keyword evidence="4" id="KW-1003">Cell membrane</keyword>
<dbReference type="GO" id="GO:0005243">
    <property type="term" value="F:gap junction channel activity"/>
    <property type="evidence" value="ECO:0007669"/>
    <property type="project" value="TreeGrafter"/>
</dbReference>
<dbReference type="GO" id="GO:0005921">
    <property type="term" value="C:gap junction"/>
    <property type="evidence" value="ECO:0007669"/>
    <property type="project" value="UniProtKB-SubCell"/>
</dbReference>
<dbReference type="Pfam" id="PF00876">
    <property type="entry name" value="Innexin"/>
    <property type="match status" value="1"/>
</dbReference>
<accession>A0A7R8X889</accession>
<keyword evidence="9 12" id="KW-0406">Ion transport</keyword>
<evidence type="ECO:0000256" key="11">
    <source>
        <dbReference type="ARBA" id="ARBA00023303"/>
    </source>
</evidence>
<dbReference type="AlphaFoldDB" id="A0A7R8X889"/>
<feature type="transmembrane region" description="Helical" evidence="12">
    <location>
        <begin position="28"/>
        <end position="48"/>
    </location>
</feature>
<keyword evidence="14" id="KW-1185">Reference proteome</keyword>
<evidence type="ECO:0000256" key="1">
    <source>
        <dbReference type="ARBA" id="ARBA00004610"/>
    </source>
</evidence>
<evidence type="ECO:0000256" key="2">
    <source>
        <dbReference type="ARBA" id="ARBA00004651"/>
    </source>
</evidence>
<dbReference type="OrthoDB" id="6330523at2759"/>
<dbReference type="PANTHER" id="PTHR11893">
    <property type="entry name" value="INNEXIN"/>
    <property type="match status" value="1"/>
</dbReference>